<dbReference type="SUPFAM" id="SSF69012">
    <property type="entry name" value="alpha-ketoacid dehydrogenase kinase, N-terminal domain"/>
    <property type="match status" value="2"/>
</dbReference>
<evidence type="ECO:0000256" key="6">
    <source>
        <dbReference type="ARBA" id="ARBA00023128"/>
    </source>
</evidence>
<dbReference type="Gene3D" id="3.30.565.10">
    <property type="entry name" value="Histidine kinase-like ATPase, C-terminal domain"/>
    <property type="match status" value="1"/>
</dbReference>
<keyword evidence="12" id="KW-1185">Reference proteome</keyword>
<dbReference type="Gene3D" id="1.20.140.20">
    <property type="entry name" value="Alpha-ketoacid/pyruvate dehydrogenase kinase, N-terminal domain"/>
    <property type="match status" value="2"/>
</dbReference>
<feature type="region of interest" description="Disordered" evidence="9">
    <location>
        <begin position="127"/>
        <end position="147"/>
    </location>
</feature>
<dbReference type="HOGENOM" id="CLU_023861_5_1_1"/>
<dbReference type="EC" id="2.7.11.-" evidence="8"/>
<evidence type="ECO:0000256" key="9">
    <source>
        <dbReference type="SAM" id="MobiDB-lite"/>
    </source>
</evidence>
<evidence type="ECO:0000256" key="8">
    <source>
        <dbReference type="RuleBase" id="RU366032"/>
    </source>
</evidence>
<protein>
    <recommendedName>
        <fullName evidence="8">Protein-serine/threonine kinase</fullName>
        <ecNumber evidence="8">2.7.11.-</ecNumber>
    </recommendedName>
</protein>
<dbReference type="FunCoup" id="D6RPJ7">
    <property type="interactions" value="452"/>
</dbReference>
<dbReference type="InterPro" id="IPR003594">
    <property type="entry name" value="HATPase_dom"/>
</dbReference>
<sequence length="637" mass="71697">MSAGFRITPALWDKIHHFASFPQTGVSLQQMVLFGQNPSQGTLLKASQFLSEELPVRLAHRVKELDELPHNLSDMPSIKRVKNWYAQSFEELINFPHPQLPPEIRQALITSRSDELALPESKPNPSLIDTIYGSSPSNGNGNGGNGFNKLRLRVPMERRYYANTSNITHWPPEVQDYNKRFTKLLEHIKSRHDPTVTTVAQGRSFRLPAFFGVLGVFWASGLGSVPLPSLYSRSMDPFVICEEHALTELSIPFTLPQCLHAPLLGFLSLSLTHALASRLPPTFLVTGPRLPRTDLLCVLEWKRSQNARHIGLDIQAWLDRFYMSRIGIRFLIGQHVALNTQQAHEDYVGIICTKAVRVPPSPSPFDTLFHFFGTSSAIEPHTDETAFLFLFRMRLVVVVVDVIVMDTLVVVMRSRYLDSTRLGRCDVFGIWFCLDLGGYGAISRTFYTCAVISGLWNVHDIVQEAIENARFVCEEHYAMFKGPPVQLICPPSLTFAYVPGHLSHICFELLKNSLRAVVERYGVDAEDHFPPIKVIVVEGKEDITIKISDEGGGIARSAIPLIWTYMYTTMEHQTSLDEDFQASDFKAPMAGFGYGLPLSRLYARYFGGDLRLIAMDGFGTDVYIHLNRLSSSREPLP</sequence>
<evidence type="ECO:0000256" key="5">
    <source>
        <dbReference type="ARBA" id="ARBA00022840"/>
    </source>
</evidence>
<comment type="similarity">
    <text evidence="1 8">Belongs to the PDK/BCKDK protein kinase family.</text>
</comment>
<keyword evidence="2 8" id="KW-0808">Transferase</keyword>
<keyword evidence="5 8" id="KW-0067">ATP-binding</keyword>
<dbReference type="EMBL" id="AACS02000009">
    <property type="protein sequence ID" value="EFI27083.1"/>
    <property type="molecule type" value="Genomic_DNA"/>
</dbReference>
<evidence type="ECO:0000313" key="12">
    <source>
        <dbReference type="Proteomes" id="UP000001861"/>
    </source>
</evidence>
<dbReference type="VEuPathDB" id="FungiDB:CC1G_15212"/>
<dbReference type="STRING" id="240176.D6RPJ7"/>
<dbReference type="InterPro" id="IPR005467">
    <property type="entry name" value="His_kinase_dom"/>
</dbReference>
<name>D6RPJ7_COPC7</name>
<gene>
    <name evidence="11" type="ORF">CC1G_15212</name>
</gene>
<dbReference type="GO" id="GO:0005759">
    <property type="term" value="C:mitochondrial matrix"/>
    <property type="evidence" value="ECO:0007669"/>
    <property type="project" value="UniProtKB-SubCell"/>
</dbReference>
<comment type="caution">
    <text evidence="11">The sequence shown here is derived from an EMBL/GenBank/DDBJ whole genome shotgun (WGS) entry which is preliminary data.</text>
</comment>
<evidence type="ECO:0000256" key="4">
    <source>
        <dbReference type="ARBA" id="ARBA00022777"/>
    </source>
</evidence>
<comment type="catalytic activity">
    <reaction evidence="7">
        <text>L-seryl-[pyruvate dehydrogenase E1 alpha subunit] + ATP = O-phospho-L-seryl-[pyruvate dehydrogenase E1 alpha subunit] + ADP + H(+)</text>
        <dbReference type="Rhea" id="RHEA:23052"/>
        <dbReference type="Rhea" id="RHEA-COMP:13689"/>
        <dbReference type="Rhea" id="RHEA-COMP:13690"/>
        <dbReference type="ChEBI" id="CHEBI:15378"/>
        <dbReference type="ChEBI" id="CHEBI:29999"/>
        <dbReference type="ChEBI" id="CHEBI:30616"/>
        <dbReference type="ChEBI" id="CHEBI:83421"/>
        <dbReference type="ChEBI" id="CHEBI:456216"/>
        <dbReference type="EC" id="2.7.11.2"/>
    </reaction>
</comment>
<evidence type="ECO:0000256" key="3">
    <source>
        <dbReference type="ARBA" id="ARBA00022741"/>
    </source>
</evidence>
<dbReference type="SMART" id="SM00387">
    <property type="entry name" value="HATPase_c"/>
    <property type="match status" value="1"/>
</dbReference>
<dbReference type="GO" id="GO:0010906">
    <property type="term" value="P:regulation of glucose metabolic process"/>
    <property type="evidence" value="ECO:0007669"/>
    <property type="project" value="TreeGrafter"/>
</dbReference>
<proteinExistence type="inferred from homology"/>
<dbReference type="eggNOG" id="KOG0787">
    <property type="taxonomic scope" value="Eukaryota"/>
</dbReference>
<evidence type="ECO:0000256" key="1">
    <source>
        <dbReference type="ARBA" id="ARBA00006155"/>
    </source>
</evidence>
<evidence type="ECO:0000259" key="10">
    <source>
        <dbReference type="PROSITE" id="PS50109"/>
    </source>
</evidence>
<comment type="subcellular location">
    <subcellularLocation>
        <location evidence="8">Mitochondrion matrix</location>
    </subcellularLocation>
</comment>
<feature type="domain" description="Histidine kinase" evidence="10">
    <location>
        <begin position="502"/>
        <end position="630"/>
    </location>
</feature>
<dbReference type="GO" id="GO:0004740">
    <property type="term" value="F:pyruvate dehydrogenase (acetyl-transferring) kinase activity"/>
    <property type="evidence" value="ECO:0007669"/>
    <property type="project" value="UniProtKB-EC"/>
</dbReference>
<dbReference type="Pfam" id="PF02518">
    <property type="entry name" value="HATPase_c"/>
    <property type="match status" value="1"/>
</dbReference>
<dbReference type="SUPFAM" id="SSF55874">
    <property type="entry name" value="ATPase domain of HSP90 chaperone/DNA topoisomerase II/histidine kinase"/>
    <property type="match status" value="1"/>
</dbReference>
<organism evidence="11 12">
    <name type="scientific">Coprinopsis cinerea (strain Okayama-7 / 130 / ATCC MYA-4618 / FGSC 9003)</name>
    <name type="common">Inky cap fungus</name>
    <name type="synonym">Hormographiella aspergillata</name>
    <dbReference type="NCBI Taxonomy" id="240176"/>
    <lineage>
        <taxon>Eukaryota</taxon>
        <taxon>Fungi</taxon>
        <taxon>Dikarya</taxon>
        <taxon>Basidiomycota</taxon>
        <taxon>Agaricomycotina</taxon>
        <taxon>Agaricomycetes</taxon>
        <taxon>Agaricomycetidae</taxon>
        <taxon>Agaricales</taxon>
        <taxon>Agaricineae</taxon>
        <taxon>Psathyrellaceae</taxon>
        <taxon>Coprinopsis</taxon>
    </lineage>
</organism>
<dbReference type="GO" id="GO:0005524">
    <property type="term" value="F:ATP binding"/>
    <property type="evidence" value="ECO:0007669"/>
    <property type="project" value="UniProtKB-UniRule"/>
</dbReference>
<dbReference type="InParanoid" id="D6RPJ7"/>
<evidence type="ECO:0000313" key="11">
    <source>
        <dbReference type="EMBL" id="EFI27083.1"/>
    </source>
</evidence>
<dbReference type="InterPro" id="IPR036890">
    <property type="entry name" value="HATPase_C_sf"/>
</dbReference>
<dbReference type="InterPro" id="IPR036784">
    <property type="entry name" value="AK/P_DHK_N_sf"/>
</dbReference>
<dbReference type="PROSITE" id="PS50109">
    <property type="entry name" value="HIS_KIN"/>
    <property type="match status" value="1"/>
</dbReference>
<dbReference type="KEGG" id="cci:CC1G_15212"/>
<dbReference type="InterPro" id="IPR018955">
    <property type="entry name" value="BCDHK/PDK_N"/>
</dbReference>
<dbReference type="Pfam" id="PF10436">
    <property type="entry name" value="BCDHK_Adom3"/>
    <property type="match status" value="2"/>
</dbReference>
<keyword evidence="6 8" id="KW-0496">Mitochondrion</keyword>
<evidence type="ECO:0000256" key="2">
    <source>
        <dbReference type="ARBA" id="ARBA00022679"/>
    </source>
</evidence>
<dbReference type="PANTHER" id="PTHR11947">
    <property type="entry name" value="PYRUVATE DEHYDROGENASE KINASE"/>
    <property type="match status" value="1"/>
</dbReference>
<keyword evidence="4 8" id="KW-0418">Kinase</keyword>
<evidence type="ECO:0000256" key="7">
    <source>
        <dbReference type="ARBA" id="ARBA00048201"/>
    </source>
</evidence>
<dbReference type="InterPro" id="IPR039028">
    <property type="entry name" value="BCKD/PDK"/>
</dbReference>
<keyword evidence="3 8" id="KW-0547">Nucleotide-binding</keyword>
<dbReference type="Proteomes" id="UP000001861">
    <property type="component" value="Unassembled WGS sequence"/>
</dbReference>
<dbReference type="OMA" id="NEMPSIC"/>
<dbReference type="PANTHER" id="PTHR11947:SF3">
    <property type="entry name" value="[PYRUVATE DEHYDROGENASE (ACETYL-TRANSFERRING)] KINASE, MITOCHONDRIAL"/>
    <property type="match status" value="1"/>
</dbReference>
<dbReference type="AlphaFoldDB" id="D6RPJ7"/>
<dbReference type="GeneID" id="9379527"/>
<dbReference type="CDD" id="cd16929">
    <property type="entry name" value="HATPase_PDK-like"/>
    <property type="match status" value="1"/>
</dbReference>
<dbReference type="OrthoDB" id="241648at2759"/>
<reference evidence="11 12" key="1">
    <citation type="journal article" date="2010" name="Proc. Natl. Acad. Sci. U.S.A.">
        <title>Insights into evolution of multicellular fungi from the assembled chromosomes of the mushroom Coprinopsis cinerea (Coprinus cinereus).</title>
        <authorList>
            <person name="Stajich J.E."/>
            <person name="Wilke S.K."/>
            <person name="Ahren D."/>
            <person name="Au C.H."/>
            <person name="Birren B.W."/>
            <person name="Borodovsky M."/>
            <person name="Burns C."/>
            <person name="Canback B."/>
            <person name="Casselton L.A."/>
            <person name="Cheng C.K."/>
            <person name="Deng J."/>
            <person name="Dietrich F.S."/>
            <person name="Fargo D.C."/>
            <person name="Farman M.L."/>
            <person name="Gathman A.C."/>
            <person name="Goldberg J."/>
            <person name="Guigo R."/>
            <person name="Hoegger P.J."/>
            <person name="Hooker J.B."/>
            <person name="Huggins A."/>
            <person name="James T.Y."/>
            <person name="Kamada T."/>
            <person name="Kilaru S."/>
            <person name="Kodira C."/>
            <person name="Kues U."/>
            <person name="Kupfer D."/>
            <person name="Kwan H.S."/>
            <person name="Lomsadze A."/>
            <person name="Li W."/>
            <person name="Lilly W.W."/>
            <person name="Ma L.J."/>
            <person name="Mackey A.J."/>
            <person name="Manning G."/>
            <person name="Martin F."/>
            <person name="Muraguchi H."/>
            <person name="Natvig D.O."/>
            <person name="Palmerini H."/>
            <person name="Ramesh M.A."/>
            <person name="Rehmeyer C.J."/>
            <person name="Roe B.A."/>
            <person name="Shenoy N."/>
            <person name="Stanke M."/>
            <person name="Ter-Hovhannisyan V."/>
            <person name="Tunlid A."/>
            <person name="Velagapudi R."/>
            <person name="Vision T.J."/>
            <person name="Zeng Q."/>
            <person name="Zolan M.E."/>
            <person name="Pukkila P.J."/>
        </authorList>
    </citation>
    <scope>NUCLEOTIDE SEQUENCE [LARGE SCALE GENOMIC DNA]</scope>
    <source>
        <strain evidence="12">Okayama-7 / 130 / ATCC MYA-4618 / FGSC 9003</strain>
    </source>
</reference>
<accession>D6RPJ7</accession>
<dbReference type="RefSeq" id="XP_002910577.1">
    <property type="nucleotide sequence ID" value="XM_002910531.1"/>
</dbReference>